<dbReference type="Pfam" id="PF00072">
    <property type="entry name" value="Response_reg"/>
    <property type="match status" value="1"/>
</dbReference>
<evidence type="ECO:0000259" key="3">
    <source>
        <dbReference type="PROSITE" id="PS50110"/>
    </source>
</evidence>
<dbReference type="AlphaFoldDB" id="A0A1W9HX39"/>
<sequence length="168" mass="18978">MNIIDFSVLRTLIIDDNVHTRRMLRAILHGLGVRDIKEADDGATGLESFQTYSPDIILLDWVMPIFDGIEVTRMVRNVDSSPNPFIPIIMITAHAERHRVVTARDAGITEFLCKPLSAKALHDRIVNIVLNPRPFVRTKTYFGPDHRRIATSNGPGGKRSEPELIDQR</sequence>
<dbReference type="PROSITE" id="PS50110">
    <property type="entry name" value="RESPONSE_REGULATORY"/>
    <property type="match status" value="1"/>
</dbReference>
<dbReference type="SUPFAM" id="SSF52172">
    <property type="entry name" value="CheY-like"/>
    <property type="match status" value="1"/>
</dbReference>
<feature type="modified residue" description="4-aspartylphosphate" evidence="1">
    <location>
        <position position="60"/>
    </location>
</feature>
<dbReference type="InterPro" id="IPR052048">
    <property type="entry name" value="ST_Response_Regulator"/>
</dbReference>
<reference evidence="4 5" key="1">
    <citation type="journal article" date="2017" name="Water Res.">
        <title>Comammox in drinking water systems.</title>
        <authorList>
            <person name="Wang Y."/>
            <person name="Ma L."/>
            <person name="Mao Y."/>
            <person name="Jiang X."/>
            <person name="Xia Y."/>
            <person name="Yu K."/>
            <person name="Li B."/>
            <person name="Zhang T."/>
        </authorList>
    </citation>
    <scope>NUCLEOTIDE SEQUENCE [LARGE SCALE GENOMIC DNA]</scope>
    <source>
        <strain evidence="4">SG_bin8</strain>
    </source>
</reference>
<organism evidence="4 5">
    <name type="scientific">Candidatus Raskinella chloraquaticus</name>
    <dbReference type="NCBI Taxonomy" id="1951219"/>
    <lineage>
        <taxon>Bacteria</taxon>
        <taxon>Pseudomonadati</taxon>
        <taxon>Pseudomonadota</taxon>
        <taxon>Alphaproteobacteria</taxon>
        <taxon>Hyphomicrobiales</taxon>
        <taxon>Phreatobacteraceae</taxon>
        <taxon>Candidatus Raskinella</taxon>
    </lineage>
</organism>
<dbReference type="PANTHER" id="PTHR43228">
    <property type="entry name" value="TWO-COMPONENT RESPONSE REGULATOR"/>
    <property type="match status" value="1"/>
</dbReference>
<proteinExistence type="predicted"/>
<dbReference type="STRING" id="1827387.A4S15_09205"/>
<feature type="compositionally biased region" description="Basic and acidic residues" evidence="2">
    <location>
        <begin position="158"/>
        <end position="168"/>
    </location>
</feature>
<evidence type="ECO:0000256" key="1">
    <source>
        <dbReference type="PROSITE-ProRule" id="PRU00169"/>
    </source>
</evidence>
<dbReference type="SMART" id="SM00448">
    <property type="entry name" value="REC"/>
    <property type="match status" value="1"/>
</dbReference>
<gene>
    <name evidence="4" type="ORF">A4S15_09205</name>
</gene>
<dbReference type="Gene3D" id="3.40.50.2300">
    <property type="match status" value="1"/>
</dbReference>
<comment type="caution">
    <text evidence="4">The sequence shown here is derived from an EMBL/GenBank/DDBJ whole genome shotgun (WGS) entry which is preliminary data.</text>
</comment>
<dbReference type="EMBL" id="LWDL01000016">
    <property type="protein sequence ID" value="OQW52003.1"/>
    <property type="molecule type" value="Genomic_DNA"/>
</dbReference>
<dbReference type="CDD" id="cd17546">
    <property type="entry name" value="REC_hyHK_CKI1_RcsC-like"/>
    <property type="match status" value="1"/>
</dbReference>
<accession>A0A1W9HX39</accession>
<keyword evidence="1" id="KW-0597">Phosphoprotein</keyword>
<name>A0A1W9HX39_9HYPH</name>
<feature type="domain" description="Response regulatory" evidence="3">
    <location>
        <begin position="10"/>
        <end position="129"/>
    </location>
</feature>
<dbReference type="InterPro" id="IPR011006">
    <property type="entry name" value="CheY-like_superfamily"/>
</dbReference>
<evidence type="ECO:0000313" key="5">
    <source>
        <dbReference type="Proteomes" id="UP000192872"/>
    </source>
</evidence>
<evidence type="ECO:0000256" key="2">
    <source>
        <dbReference type="SAM" id="MobiDB-lite"/>
    </source>
</evidence>
<dbReference type="RefSeq" id="WP_376800466.1">
    <property type="nucleotide sequence ID" value="NZ_DBNB01000013.1"/>
</dbReference>
<dbReference type="InterPro" id="IPR001789">
    <property type="entry name" value="Sig_transdc_resp-reg_receiver"/>
</dbReference>
<dbReference type="Proteomes" id="UP000192872">
    <property type="component" value="Unassembled WGS sequence"/>
</dbReference>
<evidence type="ECO:0000313" key="4">
    <source>
        <dbReference type="EMBL" id="OQW52003.1"/>
    </source>
</evidence>
<dbReference type="PANTHER" id="PTHR43228:SF1">
    <property type="entry name" value="TWO-COMPONENT RESPONSE REGULATOR ARR22"/>
    <property type="match status" value="1"/>
</dbReference>
<protein>
    <submittedName>
        <fullName evidence="4">Two-component system response regulator</fullName>
    </submittedName>
</protein>
<feature type="region of interest" description="Disordered" evidence="2">
    <location>
        <begin position="146"/>
        <end position="168"/>
    </location>
</feature>
<dbReference type="GO" id="GO:0000160">
    <property type="term" value="P:phosphorelay signal transduction system"/>
    <property type="evidence" value="ECO:0007669"/>
    <property type="project" value="InterPro"/>
</dbReference>